<sequence length="113" mass="12943">MSNSRHCQAHILNILTQQLAARKTIEEYSQRLCHLLALRCTIRDRYQEVVLEKLLHVIIITLESVSEAYNLIDELGTASVQDLLQTHQTNLDGIDKLASDVEDEFEELPELVD</sequence>
<reference evidence="1 2" key="1">
    <citation type="submission" date="2014-04" db="EMBL/GenBank/DDBJ databases">
        <authorList>
            <consortium name="DOE Joint Genome Institute"/>
            <person name="Kuo A."/>
            <person name="Tarkka M."/>
            <person name="Buscot F."/>
            <person name="Kohler A."/>
            <person name="Nagy L.G."/>
            <person name="Floudas D."/>
            <person name="Copeland A."/>
            <person name="Barry K.W."/>
            <person name="Cichocki N."/>
            <person name="Veneault-Fourrey C."/>
            <person name="LaButti K."/>
            <person name="Lindquist E.A."/>
            <person name="Lipzen A."/>
            <person name="Lundell T."/>
            <person name="Morin E."/>
            <person name="Murat C."/>
            <person name="Sun H."/>
            <person name="Tunlid A."/>
            <person name="Henrissat B."/>
            <person name="Grigoriev I.V."/>
            <person name="Hibbett D.S."/>
            <person name="Martin F."/>
            <person name="Nordberg H.P."/>
            <person name="Cantor M.N."/>
            <person name="Hua S.X."/>
        </authorList>
    </citation>
    <scope>NUCLEOTIDE SEQUENCE [LARGE SCALE GENOMIC DNA]</scope>
    <source>
        <strain evidence="1 2">F 1598</strain>
    </source>
</reference>
<dbReference type="HOGENOM" id="CLU_2134483_0_0_1"/>
<protein>
    <submittedName>
        <fullName evidence="1">Uncharacterized protein</fullName>
    </submittedName>
</protein>
<reference evidence="2" key="2">
    <citation type="submission" date="2015-01" db="EMBL/GenBank/DDBJ databases">
        <title>Evolutionary Origins and Diversification of the Mycorrhizal Mutualists.</title>
        <authorList>
            <consortium name="DOE Joint Genome Institute"/>
            <consortium name="Mycorrhizal Genomics Consortium"/>
            <person name="Kohler A."/>
            <person name="Kuo A."/>
            <person name="Nagy L.G."/>
            <person name="Floudas D."/>
            <person name="Copeland A."/>
            <person name="Barry K.W."/>
            <person name="Cichocki N."/>
            <person name="Veneault-Fourrey C."/>
            <person name="LaButti K."/>
            <person name="Lindquist E.A."/>
            <person name="Lipzen A."/>
            <person name="Lundell T."/>
            <person name="Morin E."/>
            <person name="Murat C."/>
            <person name="Riley R."/>
            <person name="Ohm R."/>
            <person name="Sun H."/>
            <person name="Tunlid A."/>
            <person name="Henrissat B."/>
            <person name="Grigoriev I.V."/>
            <person name="Hibbett D.S."/>
            <person name="Martin F."/>
        </authorList>
    </citation>
    <scope>NUCLEOTIDE SEQUENCE [LARGE SCALE GENOMIC DNA]</scope>
    <source>
        <strain evidence="2">F 1598</strain>
    </source>
</reference>
<accession>A0A0C3F493</accession>
<dbReference type="InParanoid" id="A0A0C3F493"/>
<proteinExistence type="predicted"/>
<dbReference type="EMBL" id="KN833054">
    <property type="protein sequence ID" value="KIM74864.1"/>
    <property type="molecule type" value="Genomic_DNA"/>
</dbReference>
<dbReference type="AlphaFoldDB" id="A0A0C3F493"/>
<organism evidence="1 2">
    <name type="scientific">Piloderma croceum (strain F 1598)</name>
    <dbReference type="NCBI Taxonomy" id="765440"/>
    <lineage>
        <taxon>Eukaryota</taxon>
        <taxon>Fungi</taxon>
        <taxon>Dikarya</taxon>
        <taxon>Basidiomycota</taxon>
        <taxon>Agaricomycotina</taxon>
        <taxon>Agaricomycetes</taxon>
        <taxon>Agaricomycetidae</taxon>
        <taxon>Atheliales</taxon>
        <taxon>Atheliaceae</taxon>
        <taxon>Piloderma</taxon>
    </lineage>
</organism>
<name>A0A0C3F493_PILCF</name>
<gene>
    <name evidence="1" type="ORF">PILCRDRAFT_92370</name>
</gene>
<keyword evidence="2" id="KW-1185">Reference proteome</keyword>
<dbReference type="Proteomes" id="UP000054166">
    <property type="component" value="Unassembled WGS sequence"/>
</dbReference>
<evidence type="ECO:0000313" key="1">
    <source>
        <dbReference type="EMBL" id="KIM74864.1"/>
    </source>
</evidence>
<evidence type="ECO:0000313" key="2">
    <source>
        <dbReference type="Proteomes" id="UP000054166"/>
    </source>
</evidence>